<comment type="caution">
    <text evidence="3">The sequence shown here is derived from an EMBL/GenBank/DDBJ whole genome shotgun (WGS) entry which is preliminary data.</text>
</comment>
<dbReference type="PANTHER" id="PTHR30160">
    <property type="entry name" value="TETRAACYLDISACCHARIDE 4'-KINASE-RELATED"/>
    <property type="match status" value="1"/>
</dbReference>
<protein>
    <submittedName>
        <fullName evidence="3">Glycosyltransferase family 9 protein</fullName>
    </submittedName>
</protein>
<keyword evidence="2" id="KW-0808">Transferase</keyword>
<dbReference type="SUPFAM" id="SSF53756">
    <property type="entry name" value="UDP-Glycosyltransferase/glycogen phosphorylase"/>
    <property type="match status" value="1"/>
</dbReference>
<dbReference type="RefSeq" id="WP_251350077.1">
    <property type="nucleotide sequence ID" value="NZ_JAMQGR010000004.1"/>
</dbReference>
<keyword evidence="4" id="KW-1185">Reference proteome</keyword>
<organism evidence="3 4">
    <name type="scientific">Janthinobacterium kumbetense</name>
    <dbReference type="NCBI Taxonomy" id="2950280"/>
    <lineage>
        <taxon>Bacteria</taxon>
        <taxon>Pseudomonadati</taxon>
        <taxon>Pseudomonadota</taxon>
        <taxon>Betaproteobacteria</taxon>
        <taxon>Burkholderiales</taxon>
        <taxon>Oxalobacteraceae</taxon>
        <taxon>Janthinobacterium</taxon>
    </lineage>
</organism>
<reference evidence="3 4" key="1">
    <citation type="submission" date="2022-06" db="EMBL/GenBank/DDBJ databases">
        <title>Janthinobacterium kumbetensis sp. nov., isolated from spring water in Turkey.</title>
        <authorList>
            <person name="Inan Bektas K."/>
            <person name="Belduz A.A."/>
            <person name="Canakci S."/>
            <person name="Nalcaoglu A."/>
            <person name="Ceylan E."/>
            <person name="Kati H."/>
        </authorList>
    </citation>
    <scope>NUCLEOTIDE SEQUENCE [LARGE SCALE GENOMIC DNA]</scope>
    <source>
        <strain evidence="3 4">GK</strain>
    </source>
</reference>
<dbReference type="CDD" id="cd03789">
    <property type="entry name" value="GT9_LPS_heptosyltransferase"/>
    <property type="match status" value="1"/>
</dbReference>
<evidence type="ECO:0000313" key="4">
    <source>
        <dbReference type="Proteomes" id="UP001202243"/>
    </source>
</evidence>
<dbReference type="InterPro" id="IPR002201">
    <property type="entry name" value="Glyco_trans_9"/>
</dbReference>
<evidence type="ECO:0000256" key="1">
    <source>
        <dbReference type="ARBA" id="ARBA00022676"/>
    </source>
</evidence>
<dbReference type="PANTHER" id="PTHR30160:SF1">
    <property type="entry name" value="LIPOPOLYSACCHARIDE 1,2-N-ACETYLGLUCOSAMINETRANSFERASE-RELATED"/>
    <property type="match status" value="1"/>
</dbReference>
<proteinExistence type="predicted"/>
<evidence type="ECO:0000256" key="2">
    <source>
        <dbReference type="ARBA" id="ARBA00022679"/>
    </source>
</evidence>
<dbReference type="Pfam" id="PF01075">
    <property type="entry name" value="Glyco_transf_9"/>
    <property type="match status" value="1"/>
</dbReference>
<dbReference type="InterPro" id="IPR051199">
    <property type="entry name" value="LPS_LOS_Heptosyltrfase"/>
</dbReference>
<sequence length="365" mass="40254">MERGNTKLKFFDKYLGPVLLLALTPLRLFRTRQVPKLINSVALLKTAAIGDTVLLSAAITDLRVANPDMKIVLFTGASNFEFAKLLSGADQIVKLPLTNPFACVKIIRSHQIDIFIDFDSWPRISALLAALSRAKIRIGFNTSQQYRHFMQDIPVLHRNDQHELENYRDLLGVIGLNAANLPQQLQHSWKEGGNTIVFHMWPSGTQSHLKEWPAEKWHTLANELLLLGNYSFVLTGGREDISGCEAFLATLPASLRPRFISHAGTSFSNTLSLLQQAALLVSVNTGIMHVGAAMGVPTVGLHGPTDPRRWGPVGPRTRSVVSKSKGAGTLNLGFEYTLETDYMSGIDDSDVINASRELLCWTASN</sequence>
<keyword evidence="1" id="KW-0328">Glycosyltransferase</keyword>
<dbReference type="Proteomes" id="UP001202243">
    <property type="component" value="Unassembled WGS sequence"/>
</dbReference>
<evidence type="ECO:0000313" key="3">
    <source>
        <dbReference type="EMBL" id="MCM2566645.1"/>
    </source>
</evidence>
<gene>
    <name evidence="3" type="ORF">NCG91_13655</name>
</gene>
<dbReference type="Gene3D" id="3.40.50.2000">
    <property type="entry name" value="Glycogen Phosphorylase B"/>
    <property type="match status" value="2"/>
</dbReference>
<dbReference type="EMBL" id="JAMQGR010000004">
    <property type="protein sequence ID" value="MCM2566645.1"/>
    <property type="molecule type" value="Genomic_DNA"/>
</dbReference>
<accession>A0ABT0WRH9</accession>
<name>A0ABT0WRH9_9BURK</name>